<dbReference type="Pfam" id="PF01370">
    <property type="entry name" value="Epimerase"/>
    <property type="match status" value="1"/>
</dbReference>
<dbReference type="InterPro" id="IPR001509">
    <property type="entry name" value="Epimerase_deHydtase"/>
</dbReference>
<reference evidence="2" key="2">
    <citation type="submission" date="2021-09" db="EMBL/GenBank/DDBJ databases">
        <authorList>
            <person name="Gilroy R."/>
        </authorList>
    </citation>
    <scope>NUCLEOTIDE SEQUENCE</scope>
    <source>
        <strain evidence="2">ChiGjej5B5-22894</strain>
    </source>
</reference>
<dbReference type="GO" id="GO:0005737">
    <property type="term" value="C:cytoplasm"/>
    <property type="evidence" value="ECO:0007669"/>
    <property type="project" value="TreeGrafter"/>
</dbReference>
<name>A0A921MWP8_9MICO</name>
<comment type="caution">
    <text evidence="2">The sequence shown here is derived from an EMBL/GenBank/DDBJ whole genome shotgun (WGS) entry which is preliminary data.</text>
</comment>
<feature type="domain" description="NAD-dependent epimerase/dehydratase" evidence="1">
    <location>
        <begin position="5"/>
        <end position="233"/>
    </location>
</feature>
<evidence type="ECO:0000313" key="2">
    <source>
        <dbReference type="EMBL" id="HJG91980.1"/>
    </source>
</evidence>
<feature type="non-terminal residue" evidence="2">
    <location>
        <position position="1"/>
    </location>
</feature>
<gene>
    <name evidence="2" type="ORF">K8V81_09690</name>
</gene>
<dbReference type="InterPro" id="IPR036291">
    <property type="entry name" value="NAD(P)-bd_dom_sf"/>
</dbReference>
<dbReference type="PANTHER" id="PTHR48079:SF6">
    <property type="entry name" value="NAD(P)-BINDING DOMAIN-CONTAINING PROTEIN-RELATED"/>
    <property type="match status" value="1"/>
</dbReference>
<dbReference type="Proteomes" id="UP000742460">
    <property type="component" value="Unassembled WGS sequence"/>
</dbReference>
<dbReference type="SUPFAM" id="SSF51735">
    <property type="entry name" value="NAD(P)-binding Rossmann-fold domains"/>
    <property type="match status" value="1"/>
</dbReference>
<dbReference type="GO" id="GO:0004029">
    <property type="term" value="F:aldehyde dehydrogenase (NAD+) activity"/>
    <property type="evidence" value="ECO:0007669"/>
    <property type="project" value="TreeGrafter"/>
</dbReference>
<dbReference type="AlphaFoldDB" id="A0A921MWP8"/>
<dbReference type="PANTHER" id="PTHR48079">
    <property type="entry name" value="PROTEIN YEEZ"/>
    <property type="match status" value="1"/>
</dbReference>
<proteinExistence type="predicted"/>
<organism evidence="2 3">
    <name type="scientific">Brachybacterium massiliense</name>
    <dbReference type="NCBI Taxonomy" id="1755098"/>
    <lineage>
        <taxon>Bacteria</taxon>
        <taxon>Bacillati</taxon>
        <taxon>Actinomycetota</taxon>
        <taxon>Actinomycetes</taxon>
        <taxon>Micrococcales</taxon>
        <taxon>Dermabacteraceae</taxon>
        <taxon>Brachybacterium</taxon>
    </lineage>
</organism>
<dbReference type="Gene3D" id="3.40.50.720">
    <property type="entry name" value="NAD(P)-binding Rossmann-like Domain"/>
    <property type="match status" value="1"/>
</dbReference>
<dbReference type="InterPro" id="IPR051783">
    <property type="entry name" value="NAD(P)-dependent_oxidoreduct"/>
</dbReference>
<evidence type="ECO:0000259" key="1">
    <source>
        <dbReference type="Pfam" id="PF01370"/>
    </source>
</evidence>
<dbReference type="EMBL" id="DYUE01000224">
    <property type="protein sequence ID" value="HJG91980.1"/>
    <property type="molecule type" value="Genomic_DNA"/>
</dbReference>
<sequence>PAMRVLVTGASGFLGGRTARLLVEEHEVVGTGRVFPPARRRALEEAGVRLRTADLTAPDSLGPLLEDVDAVVHCAALSTLWGRRDQLQRINVDASARLARASAERGLRLVHISSPSIYNRAVHEDPRWGTPQRPVPESLPVGPRFDSDYARSKHLAERAVIAAHPDACLLRPRGIYGPGDTSIVPRIVAALESRRLPRLVDGDVLTDLTHVDNAAHAIALALDSEVTGAVNIADGTPIAIWDGIDRLADHRGLPRPRRRLPAAPVERAAGLVEQVARRLGRAEPRLTATGIRLLTRGMRLDLTRAREELGYAPVREDGLASAWEEEGA</sequence>
<accession>A0A921MWP8</accession>
<evidence type="ECO:0000313" key="3">
    <source>
        <dbReference type="Proteomes" id="UP000742460"/>
    </source>
</evidence>
<reference evidence="2" key="1">
    <citation type="journal article" date="2021" name="PeerJ">
        <title>Extensive microbial diversity within the chicken gut microbiome revealed by metagenomics and culture.</title>
        <authorList>
            <person name="Gilroy R."/>
            <person name="Ravi A."/>
            <person name="Getino M."/>
            <person name="Pursley I."/>
            <person name="Horton D.L."/>
            <person name="Alikhan N.F."/>
            <person name="Baker D."/>
            <person name="Gharbi K."/>
            <person name="Hall N."/>
            <person name="Watson M."/>
            <person name="Adriaenssens E.M."/>
            <person name="Foster-Nyarko E."/>
            <person name="Jarju S."/>
            <person name="Secka A."/>
            <person name="Antonio M."/>
            <person name="Oren A."/>
            <person name="Chaudhuri R.R."/>
            <person name="La Ragione R."/>
            <person name="Hildebrand F."/>
            <person name="Pallen M.J."/>
        </authorList>
    </citation>
    <scope>NUCLEOTIDE SEQUENCE</scope>
    <source>
        <strain evidence="2">ChiGjej5B5-22894</strain>
    </source>
</reference>
<protein>
    <submittedName>
        <fullName evidence="2">NAD-dependent epimerase/dehydratase family protein</fullName>
    </submittedName>
</protein>